<protein>
    <submittedName>
        <fullName evidence="1">Uncharacterized protein MANES_01G042800</fullName>
    </submittedName>
</protein>
<dbReference type="AlphaFoldDB" id="A0A2P2LQI4"/>
<evidence type="ECO:0000313" key="2">
    <source>
        <dbReference type="EMBL" id="MBX20225.1"/>
    </source>
</evidence>
<dbReference type="EMBL" id="GGEC01039743">
    <property type="protein sequence ID" value="MBX20227.1"/>
    <property type="molecule type" value="Transcribed_RNA"/>
</dbReference>
<dbReference type="EMBL" id="GGEC01039732">
    <property type="protein sequence ID" value="MBX20216.1"/>
    <property type="molecule type" value="Transcribed_RNA"/>
</dbReference>
<reference evidence="2" key="1">
    <citation type="submission" date="2018-02" db="EMBL/GenBank/DDBJ databases">
        <title>Rhizophora mucronata_Transcriptome.</title>
        <authorList>
            <person name="Meera S.P."/>
            <person name="Sreeshan A."/>
            <person name="Augustine A."/>
        </authorList>
    </citation>
    <scope>NUCLEOTIDE SEQUENCE</scope>
    <source>
        <tissue evidence="2">Leaf</tissue>
    </source>
</reference>
<accession>A0A2P2LQI4</accession>
<sequence length="87" mass="9725">MTISALLGIVGLHVCARVFVNPMIWIAFLCRVSKPASLYLGLFNVLEKSFQRVAGLRKVYKQPGLVQSVRPKTQLIAADNHKKSHFC</sequence>
<dbReference type="EMBL" id="GGEC01039734">
    <property type="protein sequence ID" value="MBX20218.1"/>
    <property type="molecule type" value="Transcribed_RNA"/>
</dbReference>
<proteinExistence type="predicted"/>
<dbReference type="EMBL" id="GGEC01039741">
    <property type="protein sequence ID" value="MBX20225.1"/>
    <property type="molecule type" value="Transcribed_RNA"/>
</dbReference>
<dbReference type="EMBL" id="GGEC01039731">
    <property type="protein sequence ID" value="MBX20215.1"/>
    <property type="molecule type" value="Transcribed_RNA"/>
</dbReference>
<evidence type="ECO:0000313" key="1">
    <source>
        <dbReference type="EMBL" id="MBX20215.1"/>
    </source>
</evidence>
<dbReference type="EMBL" id="GGEC01039729">
    <property type="protein sequence ID" value="MBX20213.1"/>
    <property type="molecule type" value="Transcribed_RNA"/>
</dbReference>
<organism evidence="2">
    <name type="scientific">Rhizophora mucronata</name>
    <name type="common">Asiatic mangrove</name>
    <dbReference type="NCBI Taxonomy" id="61149"/>
    <lineage>
        <taxon>Eukaryota</taxon>
        <taxon>Viridiplantae</taxon>
        <taxon>Streptophyta</taxon>
        <taxon>Embryophyta</taxon>
        <taxon>Tracheophyta</taxon>
        <taxon>Spermatophyta</taxon>
        <taxon>Magnoliopsida</taxon>
        <taxon>eudicotyledons</taxon>
        <taxon>Gunneridae</taxon>
        <taxon>Pentapetalae</taxon>
        <taxon>rosids</taxon>
        <taxon>fabids</taxon>
        <taxon>Malpighiales</taxon>
        <taxon>Rhizophoraceae</taxon>
        <taxon>Rhizophora</taxon>
    </lineage>
</organism>
<name>A0A2P2LQI4_RHIMU</name>